<dbReference type="PANTHER" id="PTHR24252:SF27">
    <property type="entry name" value="TRANSMEMBRANE PROTEASE SERINE 3-LIKE"/>
    <property type="match status" value="1"/>
</dbReference>
<dbReference type="AlphaFoldDB" id="A0A8K0P3B4"/>
<dbReference type="Gene3D" id="2.40.10.10">
    <property type="entry name" value="Trypsin-like serine proteases"/>
    <property type="match status" value="1"/>
</dbReference>
<accession>A0A8K0P3B4</accession>
<name>A0A8K0P3B4_LADFU</name>
<dbReference type="GO" id="GO:0004252">
    <property type="term" value="F:serine-type endopeptidase activity"/>
    <property type="evidence" value="ECO:0007669"/>
    <property type="project" value="InterPro"/>
</dbReference>
<dbReference type="SUPFAM" id="SSF50494">
    <property type="entry name" value="Trypsin-like serine proteases"/>
    <property type="match status" value="1"/>
</dbReference>
<evidence type="ECO:0000259" key="3">
    <source>
        <dbReference type="PROSITE" id="PS50240"/>
    </source>
</evidence>
<dbReference type="GO" id="GO:0006508">
    <property type="term" value="P:proteolysis"/>
    <property type="evidence" value="ECO:0007669"/>
    <property type="project" value="InterPro"/>
</dbReference>
<sequence length="289" mass="32253">MDKRCDGIQDCSNNRDEIDCLLLSASVKKHEIFLVSYSEGFLYHNIHGEWYPVCAPGDPDWAIEACRNEAGPNDVLKEHVLIEEIAPDGYDGLYLVRSNNQLHVSDMCPKGYVIHVTCPLNPCGVRGFNVTNNDDEENKRKKRLIAPGNVENSDCLSLGMDRKERAGEGRVVGGKPSHPGAWPWLIALYKDGKFHCGGSLILEQWVLTAAHCMSRMGFGDRLEHMLRMLYKEAVCMVHVGSPLMAPIPFQRGLRQGCPLSGQLNLLVVLRAPCVDAQDETERHLYPTSP</sequence>
<keyword evidence="5" id="KW-1185">Reference proteome</keyword>
<dbReference type="InterPro" id="IPR018114">
    <property type="entry name" value="TRYPSIN_HIS"/>
</dbReference>
<organism evidence="4 5">
    <name type="scientific">Ladona fulva</name>
    <name type="common">Scarce chaser dragonfly</name>
    <name type="synonym">Libellula fulva</name>
    <dbReference type="NCBI Taxonomy" id="123851"/>
    <lineage>
        <taxon>Eukaryota</taxon>
        <taxon>Metazoa</taxon>
        <taxon>Ecdysozoa</taxon>
        <taxon>Arthropoda</taxon>
        <taxon>Hexapoda</taxon>
        <taxon>Insecta</taxon>
        <taxon>Pterygota</taxon>
        <taxon>Palaeoptera</taxon>
        <taxon>Odonata</taxon>
        <taxon>Epiprocta</taxon>
        <taxon>Anisoptera</taxon>
        <taxon>Libelluloidea</taxon>
        <taxon>Libellulidae</taxon>
        <taxon>Ladona</taxon>
    </lineage>
</organism>
<evidence type="ECO:0000256" key="2">
    <source>
        <dbReference type="ARBA" id="ARBA00023180"/>
    </source>
</evidence>
<dbReference type="PROSITE" id="PS50240">
    <property type="entry name" value="TRYPSIN_DOM"/>
    <property type="match status" value="1"/>
</dbReference>
<dbReference type="PROSITE" id="PS00134">
    <property type="entry name" value="TRYPSIN_HIS"/>
    <property type="match status" value="1"/>
</dbReference>
<dbReference type="Pfam" id="PF00089">
    <property type="entry name" value="Trypsin"/>
    <property type="match status" value="1"/>
</dbReference>
<feature type="domain" description="Peptidase S1" evidence="3">
    <location>
        <begin position="171"/>
        <end position="219"/>
    </location>
</feature>
<comment type="caution">
    <text evidence="4">The sequence shown here is derived from an EMBL/GenBank/DDBJ whole genome shotgun (WGS) entry which is preliminary data.</text>
</comment>
<reference evidence="4" key="2">
    <citation type="submission" date="2017-10" db="EMBL/GenBank/DDBJ databases">
        <title>Ladona fulva Genome sequencing and assembly.</title>
        <authorList>
            <person name="Murali S."/>
            <person name="Richards S."/>
            <person name="Bandaranaike D."/>
            <person name="Bellair M."/>
            <person name="Blankenburg K."/>
            <person name="Chao H."/>
            <person name="Dinh H."/>
            <person name="Doddapaneni H."/>
            <person name="Dugan-Rocha S."/>
            <person name="Elkadiri S."/>
            <person name="Gnanaolivu R."/>
            <person name="Hernandez B."/>
            <person name="Skinner E."/>
            <person name="Javaid M."/>
            <person name="Lee S."/>
            <person name="Li M."/>
            <person name="Ming W."/>
            <person name="Munidasa M."/>
            <person name="Muniz J."/>
            <person name="Nguyen L."/>
            <person name="Hughes D."/>
            <person name="Osuji N."/>
            <person name="Pu L.-L."/>
            <person name="Puazo M."/>
            <person name="Qu C."/>
            <person name="Quiroz J."/>
            <person name="Raj R."/>
            <person name="Weissenberger G."/>
            <person name="Xin Y."/>
            <person name="Zou X."/>
            <person name="Han Y."/>
            <person name="Worley K."/>
            <person name="Muzny D."/>
            <person name="Gibbs R."/>
        </authorList>
    </citation>
    <scope>NUCLEOTIDE SEQUENCE</scope>
    <source>
        <strain evidence="4">Sampled in the wild</strain>
    </source>
</reference>
<dbReference type="InterPro" id="IPR001254">
    <property type="entry name" value="Trypsin_dom"/>
</dbReference>
<proteinExistence type="predicted"/>
<protein>
    <recommendedName>
        <fullName evidence="3">Peptidase S1 domain-containing protein</fullName>
    </recommendedName>
</protein>
<dbReference type="InterPro" id="IPR002172">
    <property type="entry name" value="LDrepeatLR_classA_rpt"/>
</dbReference>
<dbReference type="PANTHER" id="PTHR24252">
    <property type="entry name" value="ACROSIN-RELATED"/>
    <property type="match status" value="1"/>
</dbReference>
<evidence type="ECO:0000256" key="1">
    <source>
        <dbReference type="ARBA" id="ARBA00023157"/>
    </source>
</evidence>
<dbReference type="OrthoDB" id="10016557at2759"/>
<evidence type="ECO:0000313" key="5">
    <source>
        <dbReference type="Proteomes" id="UP000792457"/>
    </source>
</evidence>
<evidence type="ECO:0000313" key="4">
    <source>
        <dbReference type="EMBL" id="KAG8234320.1"/>
    </source>
</evidence>
<dbReference type="EMBL" id="KZ308796">
    <property type="protein sequence ID" value="KAG8234320.1"/>
    <property type="molecule type" value="Genomic_DNA"/>
</dbReference>
<reference evidence="4" key="1">
    <citation type="submission" date="2013-04" db="EMBL/GenBank/DDBJ databases">
        <authorList>
            <person name="Qu J."/>
            <person name="Murali S.C."/>
            <person name="Bandaranaike D."/>
            <person name="Bellair M."/>
            <person name="Blankenburg K."/>
            <person name="Chao H."/>
            <person name="Dinh H."/>
            <person name="Doddapaneni H."/>
            <person name="Downs B."/>
            <person name="Dugan-Rocha S."/>
            <person name="Elkadiri S."/>
            <person name="Gnanaolivu R.D."/>
            <person name="Hernandez B."/>
            <person name="Javaid M."/>
            <person name="Jayaseelan J.C."/>
            <person name="Lee S."/>
            <person name="Li M."/>
            <person name="Ming W."/>
            <person name="Munidasa M."/>
            <person name="Muniz J."/>
            <person name="Nguyen L."/>
            <person name="Ongeri F."/>
            <person name="Osuji N."/>
            <person name="Pu L.-L."/>
            <person name="Puazo M."/>
            <person name="Qu C."/>
            <person name="Quiroz J."/>
            <person name="Raj R."/>
            <person name="Weissenberger G."/>
            <person name="Xin Y."/>
            <person name="Zou X."/>
            <person name="Han Y."/>
            <person name="Richards S."/>
            <person name="Worley K."/>
            <person name="Muzny D."/>
            <person name="Gibbs R."/>
        </authorList>
    </citation>
    <scope>NUCLEOTIDE SEQUENCE</scope>
    <source>
        <strain evidence="4">Sampled in the wild</strain>
    </source>
</reference>
<keyword evidence="2" id="KW-0325">Glycoprotein</keyword>
<keyword evidence="1" id="KW-1015">Disulfide bond</keyword>
<dbReference type="InterPro" id="IPR043504">
    <property type="entry name" value="Peptidase_S1_PA_chymotrypsin"/>
</dbReference>
<dbReference type="CDD" id="cd00112">
    <property type="entry name" value="LDLa"/>
    <property type="match status" value="1"/>
</dbReference>
<dbReference type="InterPro" id="IPR009003">
    <property type="entry name" value="Peptidase_S1_PA"/>
</dbReference>
<dbReference type="Proteomes" id="UP000792457">
    <property type="component" value="Unassembled WGS sequence"/>
</dbReference>
<gene>
    <name evidence="4" type="ORF">J437_LFUL013060</name>
</gene>